<organism evidence="1 2">
    <name type="scientific">Fonsecaea pedrosoi CBS 271.37</name>
    <dbReference type="NCBI Taxonomy" id="1442368"/>
    <lineage>
        <taxon>Eukaryota</taxon>
        <taxon>Fungi</taxon>
        <taxon>Dikarya</taxon>
        <taxon>Ascomycota</taxon>
        <taxon>Pezizomycotina</taxon>
        <taxon>Eurotiomycetes</taxon>
        <taxon>Chaetothyriomycetidae</taxon>
        <taxon>Chaetothyriales</taxon>
        <taxon>Herpotrichiellaceae</taxon>
        <taxon>Fonsecaea</taxon>
    </lineage>
</organism>
<reference evidence="1 2" key="1">
    <citation type="submission" date="2015-01" db="EMBL/GenBank/DDBJ databases">
        <title>The Genome Sequence of Fonsecaea pedrosoi CBS 271.37.</title>
        <authorList>
            <consortium name="The Broad Institute Genomics Platform"/>
            <person name="Cuomo C."/>
            <person name="de Hoog S."/>
            <person name="Gorbushina A."/>
            <person name="Stielow B."/>
            <person name="Teixiera M."/>
            <person name="Abouelleil A."/>
            <person name="Chapman S.B."/>
            <person name="Priest M."/>
            <person name="Young S.K."/>
            <person name="Wortman J."/>
            <person name="Nusbaum C."/>
            <person name="Birren B."/>
        </authorList>
    </citation>
    <scope>NUCLEOTIDE SEQUENCE [LARGE SCALE GENOMIC DNA]</scope>
    <source>
        <strain evidence="1 2">CBS 271.37</strain>
    </source>
</reference>
<dbReference type="Proteomes" id="UP000053029">
    <property type="component" value="Unassembled WGS sequence"/>
</dbReference>
<dbReference type="VEuPathDB" id="FungiDB:Z517_07184"/>
<protein>
    <submittedName>
        <fullName evidence="1">Uncharacterized protein</fullName>
    </submittedName>
</protein>
<evidence type="ECO:0000313" key="2">
    <source>
        <dbReference type="Proteomes" id="UP000053029"/>
    </source>
</evidence>
<dbReference type="AlphaFoldDB" id="A0A0D2GIF5"/>
<dbReference type="STRING" id="1442368.A0A0D2GIF5"/>
<name>A0A0D2GIF5_9EURO</name>
<evidence type="ECO:0000313" key="1">
    <source>
        <dbReference type="EMBL" id="KIW80568.1"/>
    </source>
</evidence>
<accession>A0A0D2GIF5</accession>
<proteinExistence type="predicted"/>
<dbReference type="RefSeq" id="XP_013284376.1">
    <property type="nucleotide sequence ID" value="XM_013428922.1"/>
</dbReference>
<dbReference type="HOGENOM" id="CLU_115222_0_0_1"/>
<gene>
    <name evidence="1" type="ORF">Z517_07184</name>
</gene>
<keyword evidence="2" id="KW-1185">Reference proteome</keyword>
<dbReference type="EMBL" id="KN846972">
    <property type="protein sequence ID" value="KIW80568.1"/>
    <property type="molecule type" value="Genomic_DNA"/>
</dbReference>
<dbReference type="GeneID" id="25306674"/>
<sequence length="157" mass="18047">MGKSRVPIPSQYELQVVRLKNTVFGRVSRYHGDFAHAADCLTLCIKAVSTESSRYHHKHHLADVLCELQRSRDAENLSKCDTEDLRIHGKQRSKAFRRLLLPRTEACIQQHKFEDAWSTLRQLDETFGSLDFLDVSDQLGHVRSIFGLVRRKCKGAI</sequence>